<protein>
    <submittedName>
        <fullName evidence="2">Type II toxin-antitoxin system RelE/ParE family toxin</fullName>
    </submittedName>
</protein>
<organism evidence="2 3">
    <name type="scientific">Xylella taiwanensis</name>
    <dbReference type="NCBI Taxonomy" id="1444770"/>
    <lineage>
        <taxon>Bacteria</taxon>
        <taxon>Pseudomonadati</taxon>
        <taxon>Pseudomonadota</taxon>
        <taxon>Gammaproteobacteria</taxon>
        <taxon>Lysobacterales</taxon>
        <taxon>Lysobacteraceae</taxon>
        <taxon>Xylella</taxon>
    </lineage>
</organism>
<keyword evidence="3" id="KW-1185">Reference proteome</keyword>
<gene>
    <name evidence="2" type="ORF">LPH55_06510</name>
</gene>
<dbReference type="InterPro" id="IPR007712">
    <property type="entry name" value="RelE/ParE_toxin"/>
</dbReference>
<dbReference type="EMBL" id="JAJPPU010000002">
    <property type="protein sequence ID" value="MCD8473123.1"/>
    <property type="molecule type" value="Genomic_DNA"/>
</dbReference>
<proteinExistence type="predicted"/>
<dbReference type="RefSeq" id="WP_200866186.1">
    <property type="nucleotide sequence ID" value="NZ_CP053627.1"/>
</dbReference>
<dbReference type="InterPro" id="IPR035093">
    <property type="entry name" value="RelE/ParE_toxin_dom_sf"/>
</dbReference>
<sequence>MTLPLHWRTSARDDLASLIRFIAYENPLTARRMKVLIEASVLLASAHPYMFRPGRVPGTREIVAHPN</sequence>
<evidence type="ECO:0000313" key="3">
    <source>
        <dbReference type="Proteomes" id="UP001430701"/>
    </source>
</evidence>
<evidence type="ECO:0000256" key="1">
    <source>
        <dbReference type="ARBA" id="ARBA00022649"/>
    </source>
</evidence>
<evidence type="ECO:0000313" key="2">
    <source>
        <dbReference type="EMBL" id="MCD8473123.1"/>
    </source>
</evidence>
<reference evidence="2" key="1">
    <citation type="submission" date="2021-11" db="EMBL/GenBank/DDBJ databases">
        <title>Genome sequence of Xylella taiwanensis PLS432.</title>
        <authorList>
            <person name="Weng L.-W."/>
            <person name="Su C.-C."/>
            <person name="Tsai C.-W."/>
            <person name="Kuo C.-H."/>
        </authorList>
    </citation>
    <scope>NUCLEOTIDE SEQUENCE</scope>
    <source>
        <strain evidence="2">PLS432</strain>
    </source>
</reference>
<dbReference type="Proteomes" id="UP001430701">
    <property type="component" value="Unassembled WGS sequence"/>
</dbReference>
<comment type="caution">
    <text evidence="2">The sequence shown here is derived from an EMBL/GenBank/DDBJ whole genome shotgun (WGS) entry which is preliminary data.</text>
</comment>
<accession>A0ABS8TU57</accession>
<keyword evidence="1" id="KW-1277">Toxin-antitoxin system</keyword>
<dbReference type="GeneID" id="68899999"/>
<name>A0ABS8TU57_9GAMM</name>
<dbReference type="Gene3D" id="3.30.2310.20">
    <property type="entry name" value="RelE-like"/>
    <property type="match status" value="1"/>
</dbReference>
<dbReference type="Pfam" id="PF05016">
    <property type="entry name" value="ParE_toxin"/>
    <property type="match status" value="1"/>
</dbReference>